<name>A0A916W509_9BACT</name>
<dbReference type="SUPFAM" id="SSF103501">
    <property type="entry name" value="Respiratory nitrate reductase 1 gamma chain"/>
    <property type="match status" value="1"/>
</dbReference>
<dbReference type="GO" id="GO:0046872">
    <property type="term" value="F:metal ion binding"/>
    <property type="evidence" value="ECO:0007669"/>
    <property type="project" value="UniProtKB-KW"/>
</dbReference>
<keyword evidence="6" id="KW-0472">Membrane</keyword>
<evidence type="ECO:0000256" key="5">
    <source>
        <dbReference type="ARBA" id="ARBA00023014"/>
    </source>
</evidence>
<dbReference type="AlphaFoldDB" id="A0A916W509"/>
<evidence type="ECO:0000256" key="6">
    <source>
        <dbReference type="SAM" id="Phobius"/>
    </source>
</evidence>
<dbReference type="Pfam" id="PF13183">
    <property type="entry name" value="Fer4_8"/>
    <property type="match status" value="1"/>
</dbReference>
<dbReference type="Gene3D" id="1.20.950.20">
    <property type="entry name" value="Transmembrane di-heme cytochromes, Chain C"/>
    <property type="match status" value="1"/>
</dbReference>
<dbReference type="InterPro" id="IPR017896">
    <property type="entry name" value="4Fe4S_Fe-S-bd"/>
</dbReference>
<sequence>MVDVTLVAVSGAGSSGALPLIGTWLPHTLAEPEHFSTTEVVLLLSGIAVSVTLFFQRFGPILNRILHSKKDADFSLRPIGRRVWDFFWEVLCQGKVIRQRPLPGLAHAFVFWGFLAFALVTTNHIANGLHVGFLSPESYVGEFYFSFAAAWAVLVAIGITGLFIRRFFVRPIWLGKKVSVESGWIAFLIFLLMVSYLGAFFVSPGSAAVKALWWTHTLTLLAFLPLIPHTKHLHLVISPVTVFLKRDGFSKIPPLSGDEDFGLVTGKDVTQLVALQVYSCVECGRCTEHCPAANTGKVLNPKEIALGVRSYLNELGPASDVALLAEARPETKFAELLSMEAVFECTTCGSCEYQCPVGIQHVPVIVGLRRGATNTGAWEDNYGTKLFLALEKNGNALGLSAMERDKFIQKESFPIFDGTQEYCLWLGCMGGYDPKGREIIADFARVMNYLGTTFGVLKKEKCTGDPARRLGNDLVFQTLAEAGLKAFETAKVQKIVAICPHCVRTIANDWREYGVAPEIEHHSEFMARHIGMLPKQTLAGDDGESIVYHDPCYLGRYRDVYDEPRAVVEQAGKLVEAPRSHERSFCCGAGGGLAFLGEEKGERVSHVRAAELAGTGAKVVGTACPFCNTMFRDALAEVSKTPPQLLDIAQLTARALPDAGNRD</sequence>
<reference evidence="8" key="1">
    <citation type="journal article" date="2014" name="Int. J. Syst. Evol. Microbiol.">
        <title>Complete genome sequence of Corynebacterium casei LMG S-19264T (=DSM 44701T), isolated from a smear-ripened cheese.</title>
        <authorList>
            <consortium name="US DOE Joint Genome Institute (JGI-PGF)"/>
            <person name="Walter F."/>
            <person name="Albersmeier A."/>
            <person name="Kalinowski J."/>
            <person name="Ruckert C."/>
        </authorList>
    </citation>
    <scope>NUCLEOTIDE SEQUENCE</scope>
    <source>
        <strain evidence="8">CGMCC 1.15447</strain>
    </source>
</reference>
<evidence type="ECO:0000313" key="9">
    <source>
        <dbReference type="Proteomes" id="UP000648801"/>
    </source>
</evidence>
<feature type="transmembrane region" description="Helical" evidence="6">
    <location>
        <begin position="105"/>
        <end position="123"/>
    </location>
</feature>
<gene>
    <name evidence="8" type="primary">fadF</name>
    <name evidence="8" type="ORF">GCM10011507_19940</name>
</gene>
<evidence type="ECO:0000256" key="1">
    <source>
        <dbReference type="ARBA" id="ARBA00022485"/>
    </source>
</evidence>
<dbReference type="GO" id="GO:0051539">
    <property type="term" value="F:4 iron, 4 sulfur cluster binding"/>
    <property type="evidence" value="ECO:0007669"/>
    <property type="project" value="UniProtKB-KW"/>
</dbReference>
<dbReference type="Pfam" id="PF02754">
    <property type="entry name" value="CCG"/>
    <property type="match status" value="2"/>
</dbReference>
<dbReference type="GO" id="GO:0005886">
    <property type="term" value="C:plasma membrane"/>
    <property type="evidence" value="ECO:0007669"/>
    <property type="project" value="TreeGrafter"/>
</dbReference>
<feature type="domain" description="4Fe-4S ferredoxin-type" evidence="7">
    <location>
        <begin position="335"/>
        <end position="365"/>
    </location>
</feature>
<dbReference type="Gene3D" id="1.10.1060.10">
    <property type="entry name" value="Alpha-helical ferredoxin"/>
    <property type="match status" value="1"/>
</dbReference>
<keyword evidence="9" id="KW-1185">Reference proteome</keyword>
<dbReference type="InterPro" id="IPR017900">
    <property type="entry name" value="4Fe4S_Fe_S_CS"/>
</dbReference>
<feature type="transmembrane region" description="Helical" evidence="6">
    <location>
        <begin position="41"/>
        <end position="59"/>
    </location>
</feature>
<feature type="transmembrane region" description="Helical" evidence="6">
    <location>
        <begin position="184"/>
        <end position="205"/>
    </location>
</feature>
<evidence type="ECO:0000313" key="8">
    <source>
        <dbReference type="EMBL" id="GGA68463.1"/>
    </source>
</evidence>
<proteinExistence type="predicted"/>
<keyword evidence="3" id="KW-0560">Oxidoreductase</keyword>
<reference evidence="8" key="2">
    <citation type="submission" date="2020-09" db="EMBL/GenBank/DDBJ databases">
        <authorList>
            <person name="Sun Q."/>
            <person name="Zhou Y."/>
        </authorList>
    </citation>
    <scope>NUCLEOTIDE SEQUENCE</scope>
    <source>
        <strain evidence="8">CGMCC 1.15447</strain>
    </source>
</reference>
<dbReference type="InterPro" id="IPR009051">
    <property type="entry name" value="Helical_ferredxn"/>
</dbReference>
<dbReference type="PANTHER" id="PTHR43255">
    <property type="entry name" value="IRON-SULFUR-BINDING OXIDOREDUCTASE FADF-RELATED-RELATED"/>
    <property type="match status" value="1"/>
</dbReference>
<comment type="caution">
    <text evidence="8">The sequence shown here is derived from an EMBL/GenBank/DDBJ whole genome shotgun (WGS) entry which is preliminary data.</text>
</comment>
<dbReference type="InterPro" id="IPR004017">
    <property type="entry name" value="Cys_rich_dom"/>
</dbReference>
<dbReference type="EMBL" id="BMJB01000001">
    <property type="protein sequence ID" value="GGA68463.1"/>
    <property type="molecule type" value="Genomic_DNA"/>
</dbReference>
<dbReference type="InterPro" id="IPR051460">
    <property type="entry name" value="HdrC_iron-sulfur_subunit"/>
</dbReference>
<dbReference type="GO" id="GO:0016491">
    <property type="term" value="F:oxidoreductase activity"/>
    <property type="evidence" value="ECO:0007669"/>
    <property type="project" value="UniProtKB-KW"/>
</dbReference>
<protein>
    <recommendedName>
        <fullName evidence="7">4Fe-4S ferredoxin-type domain-containing protein</fullName>
    </recommendedName>
</protein>
<dbReference type="InterPro" id="IPR036197">
    <property type="entry name" value="NarG-like_sf"/>
</dbReference>
<organism evidence="8 9">
    <name type="scientific">Edaphobacter acidisoli</name>
    <dbReference type="NCBI Taxonomy" id="2040573"/>
    <lineage>
        <taxon>Bacteria</taxon>
        <taxon>Pseudomonadati</taxon>
        <taxon>Acidobacteriota</taxon>
        <taxon>Terriglobia</taxon>
        <taxon>Terriglobales</taxon>
        <taxon>Acidobacteriaceae</taxon>
        <taxon>Edaphobacter</taxon>
    </lineage>
</organism>
<feature type="domain" description="4Fe-4S ferredoxin-type" evidence="7">
    <location>
        <begin position="271"/>
        <end position="301"/>
    </location>
</feature>
<accession>A0A916W509</accession>
<evidence type="ECO:0000256" key="4">
    <source>
        <dbReference type="ARBA" id="ARBA00023004"/>
    </source>
</evidence>
<keyword evidence="1" id="KW-0004">4Fe-4S</keyword>
<keyword evidence="4" id="KW-0408">Iron</keyword>
<dbReference type="PANTHER" id="PTHR43255:SF1">
    <property type="entry name" value="IRON-SULFUR-BINDING OXIDOREDUCTASE FADF-RELATED"/>
    <property type="match status" value="1"/>
</dbReference>
<dbReference type="Proteomes" id="UP000648801">
    <property type="component" value="Unassembled WGS sequence"/>
</dbReference>
<keyword evidence="6" id="KW-0812">Transmembrane</keyword>
<dbReference type="SUPFAM" id="SSF46548">
    <property type="entry name" value="alpha-helical ferredoxin"/>
    <property type="match status" value="1"/>
</dbReference>
<evidence type="ECO:0000256" key="3">
    <source>
        <dbReference type="ARBA" id="ARBA00023002"/>
    </source>
</evidence>
<evidence type="ECO:0000259" key="7">
    <source>
        <dbReference type="PROSITE" id="PS51379"/>
    </source>
</evidence>
<keyword evidence="2" id="KW-0479">Metal-binding</keyword>
<keyword evidence="6" id="KW-1133">Transmembrane helix</keyword>
<dbReference type="PROSITE" id="PS51379">
    <property type="entry name" value="4FE4S_FER_2"/>
    <property type="match status" value="2"/>
</dbReference>
<feature type="transmembrane region" description="Helical" evidence="6">
    <location>
        <begin position="143"/>
        <end position="164"/>
    </location>
</feature>
<evidence type="ECO:0000256" key="2">
    <source>
        <dbReference type="ARBA" id="ARBA00022723"/>
    </source>
</evidence>
<dbReference type="PROSITE" id="PS00198">
    <property type="entry name" value="4FE4S_FER_1"/>
    <property type="match status" value="2"/>
</dbReference>
<keyword evidence="5" id="KW-0411">Iron-sulfur</keyword>